<keyword evidence="10" id="KW-0534">Nitrate assimilation</keyword>
<comment type="caution">
    <text evidence="13">The sequence shown here is derived from an EMBL/GenBank/DDBJ whole genome shotgun (WGS) entry which is preliminary data.</text>
</comment>
<dbReference type="GO" id="GO:0051539">
    <property type="term" value="F:4 iron, 4 sulfur cluster binding"/>
    <property type="evidence" value="ECO:0007669"/>
    <property type="project" value="UniProtKB-KW"/>
</dbReference>
<dbReference type="GO" id="GO:0009325">
    <property type="term" value="C:nitrate reductase complex"/>
    <property type="evidence" value="ECO:0007669"/>
    <property type="project" value="TreeGrafter"/>
</dbReference>
<evidence type="ECO:0000313" key="14">
    <source>
        <dbReference type="Proteomes" id="UP000197032"/>
    </source>
</evidence>
<evidence type="ECO:0000313" key="13">
    <source>
        <dbReference type="EMBL" id="GAW94046.1"/>
    </source>
</evidence>
<dbReference type="EMBL" id="BDGJ01000197">
    <property type="protein sequence ID" value="GAW94046.1"/>
    <property type="molecule type" value="Genomic_DNA"/>
</dbReference>
<dbReference type="GO" id="GO:0008940">
    <property type="term" value="F:nitrate reductase activity"/>
    <property type="evidence" value="ECO:0007669"/>
    <property type="project" value="TreeGrafter"/>
</dbReference>
<feature type="domain" description="Molybdopterin oxidoreductase" evidence="11">
    <location>
        <begin position="2"/>
        <end position="305"/>
    </location>
</feature>
<name>A0A1Z5HWZ3_9FIRM</name>
<sequence>MYLEFKPGTDLAIMNAMAHVIIKEGLVNEEFVSKYVKFKKGKENIGYGLEDKFKFKDEPQEITFEEYKQFVEKYTPEYAESLSGVPADKIREVARLLADPNRNTISFWTMGFNQHVRGTWANNLVYNLHLLTGQFGRPGATAFSLTGQPSACGTAREVGTFAHRLPADMVVTNPEHRAIAAKIWGVPIEKIPAKVGLHTIEMWRAVDRGEIKAMWVMCANPMQSLPNLNRYRKALEDNKTFLVVSDVYPTQTTKLADVILPSAMWVEKEGMYGNAERRTQHLAKAVDPPGEARDDLWQIVEIAKRLGYGKLFEYDDPNLKKALWEEYRKFGEGRGHDYAPYEEYVKARGLQWPVVNGKPVKRRFVAGEDPYAKAPFDFYGNKKDEHKAIIWARPYEPPAESPDEEYPFWLCTGRVLEHWHTGTMTRRVPELDRAVPRAYVEINPEDAKELGIKQGDKVKLVSRRGEVIIEAEINGRGKPPRGYLFVPFFDDERIINLVTIDAYDPISKEPDFKKCAVRIEKV</sequence>
<dbReference type="SUPFAM" id="SSF50692">
    <property type="entry name" value="ADC-like"/>
    <property type="match status" value="1"/>
</dbReference>
<dbReference type="InterPro" id="IPR006656">
    <property type="entry name" value="Mopterin_OxRdtase"/>
</dbReference>
<dbReference type="Gene3D" id="3.40.228.10">
    <property type="entry name" value="Dimethylsulfoxide Reductase, domain 2"/>
    <property type="match status" value="2"/>
</dbReference>
<evidence type="ECO:0000256" key="8">
    <source>
        <dbReference type="ARBA" id="ARBA00023004"/>
    </source>
</evidence>
<dbReference type="PANTHER" id="PTHR43105">
    <property type="entry name" value="RESPIRATORY NITRATE REDUCTASE"/>
    <property type="match status" value="1"/>
</dbReference>
<keyword evidence="7" id="KW-0560">Oxidoreductase</keyword>
<dbReference type="InterPro" id="IPR041957">
    <property type="entry name" value="CT_Nitrate-R-NapA-like"/>
</dbReference>
<evidence type="ECO:0000256" key="3">
    <source>
        <dbReference type="ARBA" id="ARBA00008747"/>
    </source>
</evidence>
<evidence type="ECO:0000259" key="12">
    <source>
        <dbReference type="Pfam" id="PF01568"/>
    </source>
</evidence>
<dbReference type="GO" id="GO:0043546">
    <property type="term" value="F:molybdopterin cofactor binding"/>
    <property type="evidence" value="ECO:0007669"/>
    <property type="project" value="InterPro"/>
</dbReference>
<organism evidence="13 14">
    <name type="scientific">Calderihabitans maritimus</name>
    <dbReference type="NCBI Taxonomy" id="1246530"/>
    <lineage>
        <taxon>Bacteria</taxon>
        <taxon>Bacillati</taxon>
        <taxon>Bacillota</taxon>
        <taxon>Clostridia</taxon>
        <taxon>Neomoorellales</taxon>
        <taxon>Calderihabitantaceae</taxon>
        <taxon>Calderihabitans</taxon>
    </lineage>
</organism>
<evidence type="ECO:0000256" key="4">
    <source>
        <dbReference type="ARBA" id="ARBA00022485"/>
    </source>
</evidence>
<keyword evidence="14" id="KW-1185">Reference proteome</keyword>
<dbReference type="PANTHER" id="PTHR43105:SF11">
    <property type="entry name" value="PERIPLASMIC NITRATE REDUCTASE"/>
    <property type="match status" value="1"/>
</dbReference>
<dbReference type="GO" id="GO:0030151">
    <property type="term" value="F:molybdenum ion binding"/>
    <property type="evidence" value="ECO:0007669"/>
    <property type="project" value="TreeGrafter"/>
</dbReference>
<evidence type="ECO:0000256" key="9">
    <source>
        <dbReference type="ARBA" id="ARBA00023014"/>
    </source>
</evidence>
<comment type="cofactor">
    <cofactor evidence="1">
        <name>Mo-bis(molybdopterin guanine dinucleotide)</name>
        <dbReference type="ChEBI" id="CHEBI:60539"/>
    </cofactor>
</comment>
<gene>
    <name evidence="13" type="ORF">KKC1_31650</name>
</gene>
<dbReference type="GO" id="GO:0042128">
    <property type="term" value="P:nitrate assimilation"/>
    <property type="evidence" value="ECO:0007669"/>
    <property type="project" value="UniProtKB-KW"/>
</dbReference>
<keyword evidence="6" id="KW-0479">Metal-binding</keyword>
<reference evidence="14" key="1">
    <citation type="journal article" date="2017" name="Appl. Environ. Microbiol.">
        <title>Genomic Analysis of Calderihabitans maritimus KKC1, a Thermophilic, Hydrogenogenic, Carboxydotrophic Bacterium Isolated from Marine Sediment.</title>
        <authorList>
            <person name="Omae K."/>
            <person name="Yoneda Y."/>
            <person name="Fukuyama Y."/>
            <person name="Yoshida T."/>
            <person name="Sako Y."/>
        </authorList>
    </citation>
    <scope>NUCLEOTIDE SEQUENCE [LARGE SCALE GENOMIC DNA]</scope>
    <source>
        <strain evidence="14">KKC1</strain>
    </source>
</reference>
<dbReference type="InterPro" id="IPR006657">
    <property type="entry name" value="MoPterin_dinucl-bd_dom"/>
</dbReference>
<keyword evidence="9" id="KW-0411">Iron-sulfur</keyword>
<comment type="similarity">
    <text evidence="3">Belongs to the prokaryotic molybdopterin-containing oxidoreductase family. NasA/NapA/NarB subfamily.</text>
</comment>
<dbReference type="Gene3D" id="3.40.50.740">
    <property type="match status" value="1"/>
</dbReference>
<dbReference type="InterPro" id="IPR009010">
    <property type="entry name" value="Asp_de-COase-like_dom_sf"/>
</dbReference>
<dbReference type="AlphaFoldDB" id="A0A1Z5HWZ3"/>
<proteinExistence type="inferred from homology"/>
<dbReference type="Pfam" id="PF01568">
    <property type="entry name" value="Molydop_binding"/>
    <property type="match status" value="1"/>
</dbReference>
<comment type="cofactor">
    <cofactor evidence="2">
        <name>[4Fe-4S] cluster</name>
        <dbReference type="ChEBI" id="CHEBI:49883"/>
    </cofactor>
</comment>
<evidence type="ECO:0000256" key="7">
    <source>
        <dbReference type="ARBA" id="ARBA00023002"/>
    </source>
</evidence>
<evidence type="ECO:0000256" key="2">
    <source>
        <dbReference type="ARBA" id="ARBA00001966"/>
    </source>
</evidence>
<evidence type="ECO:0000259" key="11">
    <source>
        <dbReference type="Pfam" id="PF00384"/>
    </source>
</evidence>
<dbReference type="FunFam" id="2.40.40.20:FF:000005">
    <property type="entry name" value="Periplasmic nitrate reductase"/>
    <property type="match status" value="1"/>
</dbReference>
<feature type="domain" description="Molybdopterin dinucleotide-binding" evidence="12">
    <location>
        <begin position="408"/>
        <end position="516"/>
    </location>
</feature>
<dbReference type="Gene3D" id="2.40.40.20">
    <property type="match status" value="1"/>
</dbReference>
<dbReference type="CDD" id="cd02791">
    <property type="entry name" value="MopB_CT_Nitrate-R-NapA-like"/>
    <property type="match status" value="1"/>
</dbReference>
<dbReference type="InterPro" id="IPR050123">
    <property type="entry name" value="Prok_molybdopt-oxidoreductase"/>
</dbReference>
<evidence type="ECO:0000256" key="6">
    <source>
        <dbReference type="ARBA" id="ARBA00022723"/>
    </source>
</evidence>
<keyword evidence="8" id="KW-0408">Iron</keyword>
<dbReference type="SUPFAM" id="SSF53706">
    <property type="entry name" value="Formate dehydrogenase/DMSO reductase, domains 1-3"/>
    <property type="match status" value="1"/>
</dbReference>
<keyword evidence="4" id="KW-0004">4Fe-4S</keyword>
<accession>A0A1Z5HWZ3</accession>
<dbReference type="GO" id="GO:0016020">
    <property type="term" value="C:membrane"/>
    <property type="evidence" value="ECO:0007669"/>
    <property type="project" value="TreeGrafter"/>
</dbReference>
<evidence type="ECO:0000256" key="1">
    <source>
        <dbReference type="ARBA" id="ARBA00001942"/>
    </source>
</evidence>
<evidence type="ECO:0000256" key="10">
    <source>
        <dbReference type="ARBA" id="ARBA00023063"/>
    </source>
</evidence>
<protein>
    <submittedName>
        <fullName evidence="13">Periplasmic nitrate reductase, large subunit</fullName>
    </submittedName>
</protein>
<dbReference type="Proteomes" id="UP000197032">
    <property type="component" value="Unassembled WGS sequence"/>
</dbReference>
<dbReference type="Gene3D" id="3.30.200.210">
    <property type="match status" value="2"/>
</dbReference>
<dbReference type="Pfam" id="PF00384">
    <property type="entry name" value="Molybdopterin"/>
    <property type="match status" value="1"/>
</dbReference>
<evidence type="ECO:0000256" key="5">
    <source>
        <dbReference type="ARBA" id="ARBA00022505"/>
    </source>
</evidence>
<keyword evidence="5" id="KW-0500">Molybdenum</keyword>